<dbReference type="Gene3D" id="1.10.3720.10">
    <property type="entry name" value="MetI-like"/>
    <property type="match status" value="1"/>
</dbReference>
<keyword evidence="3" id="KW-1003">Cell membrane</keyword>
<feature type="transmembrane region" description="Helical" evidence="7">
    <location>
        <begin position="142"/>
        <end position="165"/>
    </location>
</feature>
<keyword evidence="6 7" id="KW-0472">Membrane</keyword>
<dbReference type="Pfam" id="PF00528">
    <property type="entry name" value="BPD_transp_1"/>
    <property type="match status" value="1"/>
</dbReference>
<feature type="transmembrane region" description="Helical" evidence="7">
    <location>
        <begin position="238"/>
        <end position="257"/>
    </location>
</feature>
<evidence type="ECO:0000256" key="5">
    <source>
        <dbReference type="ARBA" id="ARBA00022989"/>
    </source>
</evidence>
<dbReference type="InterPro" id="IPR000515">
    <property type="entry name" value="MetI-like"/>
</dbReference>
<comment type="caution">
    <text evidence="9">The sequence shown here is derived from an EMBL/GenBank/DDBJ whole genome shotgun (WGS) entry which is preliminary data.</text>
</comment>
<feature type="transmembrane region" description="Helical" evidence="7">
    <location>
        <begin position="60"/>
        <end position="81"/>
    </location>
</feature>
<evidence type="ECO:0000256" key="2">
    <source>
        <dbReference type="ARBA" id="ARBA00022448"/>
    </source>
</evidence>
<keyword evidence="2" id="KW-0813">Transport</keyword>
<gene>
    <name evidence="9" type="ORF">SDC9_144021</name>
</gene>
<evidence type="ECO:0000256" key="3">
    <source>
        <dbReference type="ARBA" id="ARBA00022475"/>
    </source>
</evidence>
<feature type="transmembrane region" description="Helical" evidence="7">
    <location>
        <begin position="32"/>
        <end position="48"/>
    </location>
</feature>
<dbReference type="PANTHER" id="PTHR30151:SF0">
    <property type="entry name" value="ABC TRANSPORTER PERMEASE PROTEIN MJ0413-RELATED"/>
    <property type="match status" value="1"/>
</dbReference>
<dbReference type="EMBL" id="VSSQ01043193">
    <property type="protein sequence ID" value="MPM96856.1"/>
    <property type="molecule type" value="Genomic_DNA"/>
</dbReference>
<dbReference type="SUPFAM" id="SSF161098">
    <property type="entry name" value="MetI-like"/>
    <property type="match status" value="1"/>
</dbReference>
<feature type="transmembrane region" description="Helical" evidence="7">
    <location>
        <begin position="111"/>
        <end position="135"/>
    </location>
</feature>
<feature type="domain" description="ABC transmembrane type-1" evidence="8">
    <location>
        <begin position="107"/>
        <end position="287"/>
    </location>
</feature>
<keyword evidence="4 7" id="KW-0812">Transmembrane</keyword>
<name>A0A645E5Q9_9ZZZZ</name>
<evidence type="ECO:0000256" key="6">
    <source>
        <dbReference type="ARBA" id="ARBA00023136"/>
    </source>
</evidence>
<evidence type="ECO:0000313" key="9">
    <source>
        <dbReference type="EMBL" id="MPM96856.1"/>
    </source>
</evidence>
<dbReference type="GO" id="GO:0055085">
    <property type="term" value="P:transmembrane transport"/>
    <property type="evidence" value="ECO:0007669"/>
    <property type="project" value="InterPro"/>
</dbReference>
<dbReference type="PROSITE" id="PS50928">
    <property type="entry name" value="ABC_TM1"/>
    <property type="match status" value="1"/>
</dbReference>
<dbReference type="PANTHER" id="PTHR30151">
    <property type="entry name" value="ALKANE SULFONATE ABC TRANSPORTER-RELATED, MEMBRANE SUBUNIT"/>
    <property type="match status" value="1"/>
</dbReference>
<evidence type="ECO:0000256" key="1">
    <source>
        <dbReference type="ARBA" id="ARBA00004651"/>
    </source>
</evidence>
<dbReference type="AlphaFoldDB" id="A0A645E5Q9"/>
<proteinExistence type="predicted"/>
<sequence length="302" mass="33474">MIKKLLNLPNLLFAAAVWLSFLPASFETNAPTAYILVLSAFWVSFLVKNFRNYSVKNLDLYSIIFAFFIAWELASKVFQVIHFTILPPPENVFYIFTQDYGKMFNGFLHSMYLIVTGVGIGMLSGVMLGLVIGWYKRLRESIAPIVNIVAAVPALVYAPYVVAVAPTFESASITVIFLGIFWPTLMNMIGNVKNVDKKLVDSAKSLNLSTRSMLLKVLLPDCALPILASLRIRIASGFMILTMAESIGSSVGLGYYVKKWSDFANYTKVFAGIILIAVVVTGINGLILLFEKKVLKWVSSPL</sequence>
<reference evidence="9" key="1">
    <citation type="submission" date="2019-08" db="EMBL/GenBank/DDBJ databases">
        <authorList>
            <person name="Kucharzyk K."/>
            <person name="Murdoch R.W."/>
            <person name="Higgins S."/>
            <person name="Loffler F."/>
        </authorList>
    </citation>
    <scope>NUCLEOTIDE SEQUENCE</scope>
</reference>
<accession>A0A645E5Q9</accession>
<dbReference type="CDD" id="cd06261">
    <property type="entry name" value="TM_PBP2"/>
    <property type="match status" value="1"/>
</dbReference>
<dbReference type="InterPro" id="IPR035906">
    <property type="entry name" value="MetI-like_sf"/>
</dbReference>
<evidence type="ECO:0000256" key="7">
    <source>
        <dbReference type="SAM" id="Phobius"/>
    </source>
</evidence>
<comment type="subcellular location">
    <subcellularLocation>
        <location evidence="1">Cell membrane</location>
        <topology evidence="1">Multi-pass membrane protein</topology>
    </subcellularLocation>
</comment>
<feature type="transmembrane region" description="Helical" evidence="7">
    <location>
        <begin position="269"/>
        <end position="290"/>
    </location>
</feature>
<protein>
    <recommendedName>
        <fullName evidence="8">ABC transmembrane type-1 domain-containing protein</fullName>
    </recommendedName>
</protein>
<evidence type="ECO:0000256" key="4">
    <source>
        <dbReference type="ARBA" id="ARBA00022692"/>
    </source>
</evidence>
<feature type="transmembrane region" description="Helical" evidence="7">
    <location>
        <begin position="7"/>
        <end position="26"/>
    </location>
</feature>
<keyword evidence="5 7" id="KW-1133">Transmembrane helix</keyword>
<dbReference type="GO" id="GO:0005886">
    <property type="term" value="C:plasma membrane"/>
    <property type="evidence" value="ECO:0007669"/>
    <property type="project" value="UniProtKB-SubCell"/>
</dbReference>
<organism evidence="9">
    <name type="scientific">bioreactor metagenome</name>
    <dbReference type="NCBI Taxonomy" id="1076179"/>
    <lineage>
        <taxon>unclassified sequences</taxon>
        <taxon>metagenomes</taxon>
        <taxon>ecological metagenomes</taxon>
    </lineage>
</organism>
<evidence type="ECO:0000259" key="8">
    <source>
        <dbReference type="PROSITE" id="PS50928"/>
    </source>
</evidence>
<feature type="transmembrane region" description="Helical" evidence="7">
    <location>
        <begin position="171"/>
        <end position="192"/>
    </location>
</feature>